<accession>A0AAD7XE90</accession>
<dbReference type="PROSITE" id="PS50181">
    <property type="entry name" value="FBOX"/>
    <property type="match status" value="1"/>
</dbReference>
<dbReference type="SUPFAM" id="SSF81383">
    <property type="entry name" value="F-box domain"/>
    <property type="match status" value="1"/>
</dbReference>
<protein>
    <recommendedName>
        <fullName evidence="1">F-box domain-containing protein</fullName>
    </recommendedName>
</protein>
<dbReference type="Pfam" id="PF12937">
    <property type="entry name" value="F-box-like"/>
    <property type="match status" value="1"/>
</dbReference>
<dbReference type="Proteomes" id="UP001215151">
    <property type="component" value="Unassembled WGS sequence"/>
</dbReference>
<dbReference type="Gene3D" id="1.20.1280.50">
    <property type="match status" value="1"/>
</dbReference>
<name>A0AAD7XE90_9APHY</name>
<feature type="domain" description="F-box" evidence="1">
    <location>
        <begin position="8"/>
        <end position="64"/>
    </location>
</feature>
<sequence>MSREFNATRPINTLPVEILLNIFLNLQTIEEPGGQIGWYGVAAVCRHWRDVANSSSCASLWRQMSFTTSSGLISTDIFLTGSGATFLGGWGHSKFITETMNSSLGRKRLLGAQGTELEPSVCDYDNGAPVQCLLERYAPLMEVLEVDCHYVPGHHGDDVDYSERYGEVLLLSIDPRMFARLQCLSLYTAGLKPNPAPLPSLCRLHLSYCICTSMSMEDFFAFVTGCQALEELSLCKFRPADPAFPDVVRGRKDLEKIAPLTPVTPPAALRKLHLHDFAPFTARILQGMSLARSTDLSVTMDGHIRTLDQAYRCKTVPSLYTAFPLNSTHLGVLHGVTAVHVYFGTPTVYRIVARSGEEGHGSVTITADVPAPAAYQSTPQHKARAKYRPNRSKDLIELFGGAPVSDLTIVAPNAEHWKTLTGADWANTLRSLPFLKRLSVIFHPAGDCLLGVGEDDPLMTLITVLGTPPDDEDELCPHLECLTLHSSDVDLGVEIARTARTARIVDCLRIRKARGFPLAQLHILFDPDQGSSDDERERYARVFTPHVDVVDFEDTAVEFETARSI</sequence>
<reference evidence="2" key="1">
    <citation type="submission" date="2022-11" db="EMBL/GenBank/DDBJ databases">
        <title>Genome Sequence of Cubamyces cubensis.</title>
        <authorList>
            <person name="Buettner E."/>
        </authorList>
    </citation>
    <scope>NUCLEOTIDE SEQUENCE</scope>
    <source>
        <strain evidence="2">MPL-01</strain>
    </source>
</reference>
<evidence type="ECO:0000313" key="3">
    <source>
        <dbReference type="Proteomes" id="UP001215151"/>
    </source>
</evidence>
<dbReference type="SUPFAM" id="SSF52047">
    <property type="entry name" value="RNI-like"/>
    <property type="match status" value="1"/>
</dbReference>
<keyword evidence="3" id="KW-1185">Reference proteome</keyword>
<dbReference type="InterPro" id="IPR036047">
    <property type="entry name" value="F-box-like_dom_sf"/>
</dbReference>
<proteinExistence type="predicted"/>
<evidence type="ECO:0000259" key="1">
    <source>
        <dbReference type="PROSITE" id="PS50181"/>
    </source>
</evidence>
<comment type="caution">
    <text evidence="2">The sequence shown here is derived from an EMBL/GenBank/DDBJ whole genome shotgun (WGS) entry which is preliminary data.</text>
</comment>
<evidence type="ECO:0000313" key="2">
    <source>
        <dbReference type="EMBL" id="KAJ8483271.1"/>
    </source>
</evidence>
<gene>
    <name evidence="2" type="ORF">ONZ51_g4827</name>
</gene>
<dbReference type="AlphaFoldDB" id="A0AAD7XE90"/>
<organism evidence="2 3">
    <name type="scientific">Trametes cubensis</name>
    <dbReference type="NCBI Taxonomy" id="1111947"/>
    <lineage>
        <taxon>Eukaryota</taxon>
        <taxon>Fungi</taxon>
        <taxon>Dikarya</taxon>
        <taxon>Basidiomycota</taxon>
        <taxon>Agaricomycotina</taxon>
        <taxon>Agaricomycetes</taxon>
        <taxon>Polyporales</taxon>
        <taxon>Polyporaceae</taxon>
        <taxon>Trametes</taxon>
    </lineage>
</organism>
<dbReference type="EMBL" id="JAPEVG010000097">
    <property type="protein sequence ID" value="KAJ8483271.1"/>
    <property type="molecule type" value="Genomic_DNA"/>
</dbReference>
<dbReference type="InterPro" id="IPR001810">
    <property type="entry name" value="F-box_dom"/>
</dbReference>